<accession>A0A7L5DQT7</accession>
<evidence type="ECO:0000259" key="1">
    <source>
        <dbReference type="PROSITE" id="PS51186"/>
    </source>
</evidence>
<dbReference type="InterPro" id="IPR016181">
    <property type="entry name" value="Acyl_CoA_acyltransferase"/>
</dbReference>
<dbReference type="GO" id="GO:0016747">
    <property type="term" value="F:acyltransferase activity, transferring groups other than amino-acyl groups"/>
    <property type="evidence" value="ECO:0007669"/>
    <property type="project" value="InterPro"/>
</dbReference>
<dbReference type="KEGG" id="srho:HH216_21905"/>
<proteinExistence type="predicted"/>
<reference evidence="2 3" key="1">
    <citation type="submission" date="2020-04" db="EMBL/GenBank/DDBJ databases">
        <title>Genome sequencing of novel species.</title>
        <authorList>
            <person name="Heo J."/>
            <person name="Kim S.-J."/>
            <person name="Kim J.-S."/>
            <person name="Hong S.-B."/>
            <person name="Kwon S.-W."/>
        </authorList>
    </citation>
    <scope>NUCLEOTIDE SEQUENCE [LARGE SCALE GENOMIC DNA]</scope>
    <source>
        <strain evidence="2 3">CJU-R4</strain>
    </source>
</reference>
<keyword evidence="2" id="KW-0808">Transferase</keyword>
<name>A0A7L5DQT7_9BACT</name>
<dbReference type="NCBIfam" id="NF040504">
    <property type="entry name" value="resist_ArsN1b"/>
    <property type="match status" value="1"/>
</dbReference>
<dbReference type="PANTHER" id="PTHR43072">
    <property type="entry name" value="N-ACETYLTRANSFERASE"/>
    <property type="match status" value="1"/>
</dbReference>
<keyword evidence="3" id="KW-1185">Reference proteome</keyword>
<dbReference type="Gene3D" id="3.40.630.30">
    <property type="match status" value="1"/>
</dbReference>
<dbReference type="PANTHER" id="PTHR43072:SF8">
    <property type="entry name" value="ACYLTRANSFERASE FABY-RELATED"/>
    <property type="match status" value="1"/>
</dbReference>
<dbReference type="SUPFAM" id="SSF55729">
    <property type="entry name" value="Acyl-CoA N-acyltransferases (Nat)"/>
    <property type="match status" value="1"/>
</dbReference>
<feature type="domain" description="N-acetyltransferase" evidence="1">
    <location>
        <begin position="1"/>
        <end position="162"/>
    </location>
</feature>
<dbReference type="Pfam" id="PF13420">
    <property type="entry name" value="Acetyltransf_4"/>
    <property type="match status" value="1"/>
</dbReference>
<evidence type="ECO:0000313" key="3">
    <source>
        <dbReference type="Proteomes" id="UP000501128"/>
    </source>
</evidence>
<dbReference type="PROSITE" id="PS51186">
    <property type="entry name" value="GNAT"/>
    <property type="match status" value="1"/>
</dbReference>
<protein>
    <submittedName>
        <fullName evidence="2">N-acetyltransferase</fullName>
    </submittedName>
</protein>
<evidence type="ECO:0000313" key="2">
    <source>
        <dbReference type="EMBL" id="QJD80776.1"/>
    </source>
</evidence>
<dbReference type="AlphaFoldDB" id="A0A7L5DQT7"/>
<sequence length="183" mass="20444">MVIRFATPDDAAALLAIYGPYVTDSIISFEYDVPTVAEFRGRIEAIQQQFPYLVAEVDGRVLGYAYASRHMDRMAYQWSVNTSVYVHPDGHRQGIARQLYTRLLDLLRQQGYHNAYAGITLPNPASEAFHASMGFTPVGTYRNIGYKFGAWHDVIWLSLLLQPYQNDPAPPVSIGKLADSGNG</sequence>
<dbReference type="InterPro" id="IPR000182">
    <property type="entry name" value="GNAT_dom"/>
</dbReference>
<gene>
    <name evidence="2" type="ORF">HH216_21905</name>
</gene>
<dbReference type="RefSeq" id="WP_169552796.1">
    <property type="nucleotide sequence ID" value="NZ_CP051677.1"/>
</dbReference>
<dbReference type="Proteomes" id="UP000501128">
    <property type="component" value="Chromosome"/>
</dbReference>
<organism evidence="2 3">
    <name type="scientific">Spirosoma rhododendri</name>
    <dbReference type="NCBI Taxonomy" id="2728024"/>
    <lineage>
        <taxon>Bacteria</taxon>
        <taxon>Pseudomonadati</taxon>
        <taxon>Bacteroidota</taxon>
        <taxon>Cytophagia</taxon>
        <taxon>Cytophagales</taxon>
        <taxon>Cytophagaceae</taxon>
        <taxon>Spirosoma</taxon>
    </lineage>
</organism>
<dbReference type="CDD" id="cd04301">
    <property type="entry name" value="NAT_SF"/>
    <property type="match status" value="1"/>
</dbReference>
<dbReference type="EMBL" id="CP051677">
    <property type="protein sequence ID" value="QJD80776.1"/>
    <property type="molecule type" value="Genomic_DNA"/>
</dbReference>